<protein>
    <submittedName>
        <fullName evidence="1">Uncharacterized protein</fullName>
    </submittedName>
</protein>
<dbReference type="EMBL" id="GBRH01222318">
    <property type="protein sequence ID" value="JAD75577.1"/>
    <property type="molecule type" value="Transcribed_RNA"/>
</dbReference>
<sequence length="175" mass="19269">MPTSTIKFSISLLEKQWCGILPGNSDNADVLRNDIQNSYPGPVSSQEAIKCLLKAPLLSDLLLWSNWDILFALSLGSLQWLLNTGPIQELLRIITAGGRFIRIDPSATVDQFLEAIIQQSPFQVAMKLLSLLHIFNGSTNTPISLLKCYAQRPIDVIMNNTNDLVNTDSGGKICV</sequence>
<organism evidence="1">
    <name type="scientific">Arundo donax</name>
    <name type="common">Giant reed</name>
    <name type="synonym">Donax arundinaceus</name>
    <dbReference type="NCBI Taxonomy" id="35708"/>
    <lineage>
        <taxon>Eukaryota</taxon>
        <taxon>Viridiplantae</taxon>
        <taxon>Streptophyta</taxon>
        <taxon>Embryophyta</taxon>
        <taxon>Tracheophyta</taxon>
        <taxon>Spermatophyta</taxon>
        <taxon>Magnoliopsida</taxon>
        <taxon>Liliopsida</taxon>
        <taxon>Poales</taxon>
        <taxon>Poaceae</taxon>
        <taxon>PACMAD clade</taxon>
        <taxon>Arundinoideae</taxon>
        <taxon>Arundineae</taxon>
        <taxon>Arundo</taxon>
    </lineage>
</organism>
<dbReference type="AlphaFoldDB" id="A0A0A9CVS2"/>
<proteinExistence type="predicted"/>
<accession>A0A0A9CVS2</accession>
<reference evidence="1" key="1">
    <citation type="submission" date="2014-09" db="EMBL/GenBank/DDBJ databases">
        <authorList>
            <person name="Magalhaes I.L.F."/>
            <person name="Oliveira U."/>
            <person name="Santos F.R."/>
            <person name="Vidigal T.H.D.A."/>
            <person name="Brescovit A.D."/>
            <person name="Santos A.J."/>
        </authorList>
    </citation>
    <scope>NUCLEOTIDE SEQUENCE</scope>
    <source>
        <tissue evidence="1">Shoot tissue taken approximately 20 cm above the soil surface</tissue>
    </source>
</reference>
<name>A0A0A9CVS2_ARUDO</name>
<reference evidence="1" key="2">
    <citation type="journal article" date="2015" name="Data Brief">
        <title>Shoot transcriptome of the giant reed, Arundo donax.</title>
        <authorList>
            <person name="Barrero R.A."/>
            <person name="Guerrero F.D."/>
            <person name="Moolhuijzen P."/>
            <person name="Goolsby J.A."/>
            <person name="Tidwell J."/>
            <person name="Bellgard S.E."/>
            <person name="Bellgard M.I."/>
        </authorList>
    </citation>
    <scope>NUCLEOTIDE SEQUENCE</scope>
    <source>
        <tissue evidence="1">Shoot tissue taken approximately 20 cm above the soil surface</tissue>
    </source>
</reference>
<evidence type="ECO:0000313" key="1">
    <source>
        <dbReference type="EMBL" id="JAD75577.1"/>
    </source>
</evidence>